<protein>
    <recommendedName>
        <fullName evidence="2">Peptidase S1 domain-containing protein</fullName>
    </recommendedName>
</protein>
<evidence type="ECO:0000313" key="3">
    <source>
        <dbReference type="Ensembl" id="ENSCLMP00005003653.1"/>
    </source>
</evidence>
<dbReference type="PROSITE" id="PS50240">
    <property type="entry name" value="TRYPSIN_DOM"/>
    <property type="match status" value="1"/>
</dbReference>
<dbReference type="Proteomes" id="UP000694565">
    <property type="component" value="Unplaced"/>
</dbReference>
<reference evidence="3" key="1">
    <citation type="submission" date="2025-08" db="UniProtKB">
        <authorList>
            <consortium name="Ensembl"/>
        </authorList>
    </citation>
    <scope>IDENTIFICATION</scope>
</reference>
<dbReference type="GO" id="GO:0006508">
    <property type="term" value="P:proteolysis"/>
    <property type="evidence" value="ECO:0007669"/>
    <property type="project" value="InterPro"/>
</dbReference>
<dbReference type="Pfam" id="PF00089">
    <property type="entry name" value="Trypsin"/>
    <property type="match status" value="1"/>
</dbReference>
<feature type="domain" description="Peptidase S1" evidence="2">
    <location>
        <begin position="1"/>
        <end position="199"/>
    </location>
</feature>
<dbReference type="SUPFAM" id="SSF50494">
    <property type="entry name" value="Trypsin-like serine proteases"/>
    <property type="match status" value="1"/>
</dbReference>
<dbReference type="PANTHER" id="PTHR24253:SF127">
    <property type="entry name" value="SERINE PROTEASE 27-LIKE"/>
    <property type="match status" value="1"/>
</dbReference>
<organism evidence="3 4">
    <name type="scientific">Cyclopterus lumpus</name>
    <name type="common">Lumpsucker</name>
    <dbReference type="NCBI Taxonomy" id="8103"/>
    <lineage>
        <taxon>Eukaryota</taxon>
        <taxon>Metazoa</taxon>
        <taxon>Chordata</taxon>
        <taxon>Craniata</taxon>
        <taxon>Vertebrata</taxon>
        <taxon>Euteleostomi</taxon>
        <taxon>Actinopterygii</taxon>
        <taxon>Neopterygii</taxon>
        <taxon>Teleostei</taxon>
        <taxon>Neoteleostei</taxon>
        <taxon>Acanthomorphata</taxon>
        <taxon>Eupercaria</taxon>
        <taxon>Perciformes</taxon>
        <taxon>Cottioidei</taxon>
        <taxon>Cottales</taxon>
        <taxon>Cyclopteridae</taxon>
        <taxon>Cyclopterus</taxon>
    </lineage>
</organism>
<dbReference type="SMART" id="SM00020">
    <property type="entry name" value="Tryp_SPc"/>
    <property type="match status" value="1"/>
</dbReference>
<keyword evidence="1" id="KW-1015">Disulfide bond</keyword>
<reference evidence="3" key="2">
    <citation type="submission" date="2025-09" db="UniProtKB">
        <authorList>
            <consortium name="Ensembl"/>
        </authorList>
    </citation>
    <scope>IDENTIFICATION</scope>
</reference>
<dbReference type="PANTHER" id="PTHR24253">
    <property type="entry name" value="TRANSMEMBRANE PROTEASE SERINE"/>
    <property type="match status" value="1"/>
</dbReference>
<sequence length="248" mass="26066">MASLQRNGRHVCGGTLVAVDAVLSNANCFSSSLTPTEWTVVLGRLKQNGSNPSEVTLNVTNITLSTRDGSNIAVLRLAARPGLSDAIQPVCLDNGQTFAVGSACWVAGWSAGRGGEEGVLQEVQTSVENCGNASASDSICTGLLTLEPEDAGGPMMCKLGSSWFQAAVLSSPDASRAARAVMVFTSLSSFQSFLSSTGRHLHPAPLLYRNAPLPVCSKKSFRSEYLRRSVKLQGANGRCCCCCCCCCF</sequence>
<evidence type="ECO:0000259" key="2">
    <source>
        <dbReference type="PROSITE" id="PS50240"/>
    </source>
</evidence>
<dbReference type="Ensembl" id="ENSCLMT00005003986.1">
    <property type="protein sequence ID" value="ENSCLMP00005003653.1"/>
    <property type="gene ID" value="ENSCLMG00005002094.1"/>
</dbReference>
<dbReference type="InterPro" id="IPR001254">
    <property type="entry name" value="Trypsin_dom"/>
</dbReference>
<evidence type="ECO:0000313" key="4">
    <source>
        <dbReference type="Proteomes" id="UP000694565"/>
    </source>
</evidence>
<dbReference type="AlphaFoldDB" id="A0A8C2YX25"/>
<dbReference type="InterPro" id="IPR043504">
    <property type="entry name" value="Peptidase_S1_PA_chymotrypsin"/>
</dbReference>
<dbReference type="Gene3D" id="2.40.10.10">
    <property type="entry name" value="Trypsin-like serine proteases"/>
    <property type="match status" value="2"/>
</dbReference>
<accession>A0A8C2YX25</accession>
<dbReference type="GeneTree" id="ENSGT00940000163009"/>
<evidence type="ECO:0000256" key="1">
    <source>
        <dbReference type="ARBA" id="ARBA00023157"/>
    </source>
</evidence>
<dbReference type="InterPro" id="IPR009003">
    <property type="entry name" value="Peptidase_S1_PA"/>
</dbReference>
<keyword evidence="4" id="KW-1185">Reference proteome</keyword>
<name>A0A8C2YX25_CYCLU</name>
<dbReference type="GO" id="GO:0004252">
    <property type="term" value="F:serine-type endopeptidase activity"/>
    <property type="evidence" value="ECO:0007669"/>
    <property type="project" value="InterPro"/>
</dbReference>
<proteinExistence type="predicted"/>